<dbReference type="PROSITE" id="PS50887">
    <property type="entry name" value="GGDEF"/>
    <property type="match status" value="1"/>
</dbReference>
<name>A0AAX3LXC2_9BACL</name>
<dbReference type="Proteomes" id="UP001220509">
    <property type="component" value="Chromosome"/>
</dbReference>
<dbReference type="RefSeq" id="WP_273613026.1">
    <property type="nucleotide sequence ID" value="NZ_CP117416.1"/>
</dbReference>
<dbReference type="SUPFAM" id="SSF55073">
    <property type="entry name" value="Nucleotide cyclase"/>
    <property type="match status" value="1"/>
</dbReference>
<dbReference type="GO" id="GO:0052621">
    <property type="term" value="F:diguanylate cyclase activity"/>
    <property type="evidence" value="ECO:0007669"/>
    <property type="project" value="TreeGrafter"/>
</dbReference>
<protein>
    <submittedName>
        <fullName evidence="2">Sensor domain-containing diguanylate cyclase</fullName>
    </submittedName>
</protein>
<dbReference type="InterPro" id="IPR000160">
    <property type="entry name" value="GGDEF_dom"/>
</dbReference>
<dbReference type="InterPro" id="IPR029016">
    <property type="entry name" value="GAF-like_dom_sf"/>
</dbReference>
<organism evidence="2 3">
    <name type="scientific">Paenibacillus kyungheensis</name>
    <dbReference type="NCBI Taxonomy" id="1452732"/>
    <lineage>
        <taxon>Bacteria</taxon>
        <taxon>Bacillati</taxon>
        <taxon>Bacillota</taxon>
        <taxon>Bacilli</taxon>
        <taxon>Bacillales</taxon>
        <taxon>Paenibacillaceae</taxon>
        <taxon>Paenibacillus</taxon>
    </lineage>
</organism>
<dbReference type="InterPro" id="IPR043128">
    <property type="entry name" value="Rev_trsase/Diguanyl_cyclase"/>
</dbReference>
<dbReference type="KEGG" id="pka:PQ456_15055"/>
<dbReference type="FunFam" id="3.30.70.270:FF:000001">
    <property type="entry name" value="Diguanylate cyclase domain protein"/>
    <property type="match status" value="1"/>
</dbReference>
<evidence type="ECO:0000259" key="1">
    <source>
        <dbReference type="PROSITE" id="PS50887"/>
    </source>
</evidence>
<sequence>MSDNQWNYPVQAWRTEEGHASYPVVSTADETFWLQNLDINPEDFPHIEPLLQESLEDWQQQNHSQMRIGNAHWFLINHMHKYIGGDQTSDHLIPKIDIATLTPHTNQEHVIEYEEGLYRYTMVPIYTRRHHQQFAMMGCAQLNRDSDVLLTEEIKLLVLHYKSLFYRRFEYTFVADMLHSKTLAEREAQRRSVLFQVIQRMHDKFDIDALINELFAIVDQMYPQVEFELLVSQDNKSNNARVKPLSLQNPKEDMCVRAFTAGQPLMEIHAKAQGSDRMEVAIPLIGKQAIYGVFHLLSESPLEEEDIELMRIMAEAAGRTFENAKLYEQSQLLNEDLRLINEITRRLNQSLQLNEIFDIAGKELLDVFKAETVAVLHLNPETEQFEVVTGNVPSMEGKSVGKDHGYTGLLYRTKEPVILSDYCQNPSLESLFMNASGSCSMIASPLMSGGEVNGSIFLGHRTSHYFSYGNFKLLQVITTHIGLAVANATLHDEVRRMASRDALTGLYLRRYLDEKIHSYQSKEDSGTLLMVDIDKFKQVNDTYGHQIGDEILKQVSKMIQSSIREDDIAARWGGEELAVYFPQIDAEKTEVIAERIREKIEQETDPTVTVSCGIAAWDRKDKKVSVESLFYRADMALYQAKKSGRNQVCIDESPRE</sequence>
<reference evidence="2 3" key="1">
    <citation type="submission" date="2023-02" db="EMBL/GenBank/DDBJ databases">
        <title>Genome sequence of Paenibacillus kyungheensis KACC 18744.</title>
        <authorList>
            <person name="Kim S."/>
            <person name="Heo J."/>
            <person name="Kwon S.-W."/>
        </authorList>
    </citation>
    <scope>NUCLEOTIDE SEQUENCE [LARGE SCALE GENOMIC DNA]</scope>
    <source>
        <strain evidence="2 3">KACC 18744</strain>
    </source>
</reference>
<dbReference type="InterPro" id="IPR003018">
    <property type="entry name" value="GAF"/>
</dbReference>
<dbReference type="PANTHER" id="PTHR45138">
    <property type="entry name" value="REGULATORY COMPONENTS OF SENSORY TRANSDUCTION SYSTEM"/>
    <property type="match status" value="1"/>
</dbReference>
<gene>
    <name evidence="2" type="ORF">PQ456_15055</name>
</gene>
<dbReference type="AlphaFoldDB" id="A0AAX3LXC2"/>
<dbReference type="CDD" id="cd01949">
    <property type="entry name" value="GGDEF"/>
    <property type="match status" value="1"/>
</dbReference>
<keyword evidence="3" id="KW-1185">Reference proteome</keyword>
<proteinExistence type="predicted"/>
<dbReference type="Gene3D" id="3.30.70.270">
    <property type="match status" value="1"/>
</dbReference>
<feature type="domain" description="GGDEF" evidence="1">
    <location>
        <begin position="524"/>
        <end position="653"/>
    </location>
</feature>
<dbReference type="SMART" id="SM00065">
    <property type="entry name" value="GAF"/>
    <property type="match status" value="1"/>
</dbReference>
<dbReference type="SMART" id="SM00267">
    <property type="entry name" value="GGDEF"/>
    <property type="match status" value="1"/>
</dbReference>
<dbReference type="Pfam" id="PF13185">
    <property type="entry name" value="GAF_2"/>
    <property type="match status" value="1"/>
</dbReference>
<dbReference type="GO" id="GO:1902201">
    <property type="term" value="P:negative regulation of bacterial-type flagellum-dependent cell motility"/>
    <property type="evidence" value="ECO:0007669"/>
    <property type="project" value="TreeGrafter"/>
</dbReference>
<dbReference type="Pfam" id="PF00990">
    <property type="entry name" value="GGDEF"/>
    <property type="match status" value="1"/>
</dbReference>
<dbReference type="PANTHER" id="PTHR45138:SF9">
    <property type="entry name" value="DIGUANYLATE CYCLASE DGCM-RELATED"/>
    <property type="match status" value="1"/>
</dbReference>
<accession>A0AAX3LXC2</accession>
<dbReference type="InterPro" id="IPR029787">
    <property type="entry name" value="Nucleotide_cyclase"/>
</dbReference>
<dbReference type="SUPFAM" id="SSF55781">
    <property type="entry name" value="GAF domain-like"/>
    <property type="match status" value="2"/>
</dbReference>
<dbReference type="GO" id="GO:0005886">
    <property type="term" value="C:plasma membrane"/>
    <property type="evidence" value="ECO:0007669"/>
    <property type="project" value="TreeGrafter"/>
</dbReference>
<dbReference type="InterPro" id="IPR050469">
    <property type="entry name" value="Diguanylate_Cyclase"/>
</dbReference>
<dbReference type="NCBIfam" id="TIGR00254">
    <property type="entry name" value="GGDEF"/>
    <property type="match status" value="1"/>
</dbReference>
<evidence type="ECO:0000313" key="3">
    <source>
        <dbReference type="Proteomes" id="UP001220509"/>
    </source>
</evidence>
<evidence type="ECO:0000313" key="2">
    <source>
        <dbReference type="EMBL" id="WCT54515.1"/>
    </source>
</evidence>
<dbReference type="EMBL" id="CP117416">
    <property type="protein sequence ID" value="WCT54515.1"/>
    <property type="molecule type" value="Genomic_DNA"/>
</dbReference>
<dbReference type="Gene3D" id="3.30.450.40">
    <property type="match status" value="2"/>
</dbReference>
<dbReference type="GO" id="GO:0043709">
    <property type="term" value="P:cell adhesion involved in single-species biofilm formation"/>
    <property type="evidence" value="ECO:0007669"/>
    <property type="project" value="TreeGrafter"/>
</dbReference>